<dbReference type="HOGENOM" id="CLU_068659_0_0_11"/>
<dbReference type="Proteomes" id="UP000034034">
    <property type="component" value="Chromosome"/>
</dbReference>
<dbReference type="STRING" id="408015.SXIM_42080"/>
<comment type="function">
    <text evidence="1">Catalyzes the formation of 4-(hydroxymethyl)-2-furancarboxaldehyde phosphate (4-HFC-P) from two molecules of glyceraldehyde-3-P (GA-3-P).</text>
</comment>
<comment type="catalytic activity">
    <reaction evidence="6">
        <text>2 D-glyceraldehyde 3-phosphate = 4-(hydroxymethyl)-2-furancarboxaldehyde phosphate + phosphate + 2 H2O</text>
        <dbReference type="Rhea" id="RHEA:43536"/>
        <dbReference type="ChEBI" id="CHEBI:15377"/>
        <dbReference type="ChEBI" id="CHEBI:43474"/>
        <dbReference type="ChEBI" id="CHEBI:59776"/>
        <dbReference type="ChEBI" id="CHEBI:83407"/>
        <dbReference type="EC" id="4.2.3.153"/>
    </reaction>
</comment>
<evidence type="ECO:0000256" key="6">
    <source>
        <dbReference type="ARBA" id="ARBA00047628"/>
    </source>
</evidence>
<evidence type="ECO:0000313" key="8">
    <source>
        <dbReference type="EMBL" id="AKG45592.1"/>
    </source>
</evidence>
<name>A0A0F7FYD5_9ACTN</name>
<dbReference type="AlphaFoldDB" id="A0A0F7FYD5"/>
<proteinExistence type="predicted"/>
<protein>
    <recommendedName>
        <fullName evidence="2">(5-formylfuran-3-yl)methyl phosphate synthase</fullName>
        <ecNumber evidence="2">4.2.3.153</ecNumber>
    </recommendedName>
    <alternativeName>
        <fullName evidence="5">4-(hydroxymethyl)-2-furancarboxaldehyde-phosphate synthase</fullName>
    </alternativeName>
</protein>
<dbReference type="PATRIC" id="fig|408015.6.peg.4262"/>
<keyword evidence="3" id="KW-0456">Lyase</keyword>
<evidence type="ECO:0000256" key="7">
    <source>
        <dbReference type="PIRSR" id="PIRSR015957-1"/>
    </source>
</evidence>
<dbReference type="InterPro" id="IPR011060">
    <property type="entry name" value="RibuloseP-bd_barrel"/>
</dbReference>
<gene>
    <name evidence="8" type="ORF">SXIM_42080</name>
</gene>
<dbReference type="KEGG" id="sxi:SXIM_42080"/>
<organism evidence="8 9">
    <name type="scientific">Streptomyces xiamenensis</name>
    <dbReference type="NCBI Taxonomy" id="408015"/>
    <lineage>
        <taxon>Bacteria</taxon>
        <taxon>Bacillati</taxon>
        <taxon>Actinomycetota</taxon>
        <taxon>Actinomycetes</taxon>
        <taxon>Kitasatosporales</taxon>
        <taxon>Streptomycetaceae</taxon>
        <taxon>Streptomyces</taxon>
    </lineage>
</organism>
<dbReference type="GO" id="GO:0016829">
    <property type="term" value="F:lyase activity"/>
    <property type="evidence" value="ECO:0007669"/>
    <property type="project" value="UniProtKB-KW"/>
</dbReference>
<dbReference type="EMBL" id="CP009922">
    <property type="protein sequence ID" value="AKG45592.1"/>
    <property type="molecule type" value="Genomic_DNA"/>
</dbReference>
<keyword evidence="4" id="KW-0704">Schiff base</keyword>
<dbReference type="SUPFAM" id="SSF51366">
    <property type="entry name" value="Ribulose-phoshate binding barrel"/>
    <property type="match status" value="1"/>
</dbReference>
<evidence type="ECO:0000256" key="3">
    <source>
        <dbReference type="ARBA" id="ARBA00023239"/>
    </source>
</evidence>
<evidence type="ECO:0000256" key="5">
    <source>
        <dbReference type="ARBA" id="ARBA00032523"/>
    </source>
</evidence>
<feature type="active site" description="Proton acceptor" evidence="7">
    <location>
        <position position="94"/>
    </location>
</feature>
<accession>A0A0F7FYD5</accession>
<feature type="active site" description="Schiff-base intermediate with substrate" evidence="7">
    <location>
        <position position="36"/>
    </location>
</feature>
<dbReference type="EC" id="4.2.3.153" evidence="2"/>
<evidence type="ECO:0000256" key="4">
    <source>
        <dbReference type="ARBA" id="ARBA00023270"/>
    </source>
</evidence>
<keyword evidence="9" id="KW-1185">Reference proteome</keyword>
<dbReference type="NCBIfam" id="NF002573">
    <property type="entry name" value="PRK02227.1-1"/>
    <property type="match status" value="1"/>
</dbReference>
<dbReference type="Pfam" id="PF04476">
    <property type="entry name" value="4HFCP_synth"/>
    <property type="match status" value="1"/>
</dbReference>
<evidence type="ECO:0000256" key="1">
    <source>
        <dbReference type="ARBA" id="ARBA00003810"/>
    </source>
</evidence>
<dbReference type="InterPro" id="IPR007565">
    <property type="entry name" value="4HFCP_synth"/>
</dbReference>
<evidence type="ECO:0000256" key="2">
    <source>
        <dbReference type="ARBA" id="ARBA00012553"/>
    </source>
</evidence>
<evidence type="ECO:0000313" key="9">
    <source>
        <dbReference type="Proteomes" id="UP000034034"/>
    </source>
</evidence>
<sequence>MRRKEPAVLLLISPDGVEEALDCAKAAEHLDIVDVKKPDEGSLGANFPWVIREIRDAVPAHKPVSATVGDVPYKPGTVAQAALGAAVSGATYIKVGLYGCTTPEQGIDVMRAVVRAVKDHNPDALVVASGYADAHRIGCVNPLAVPDIAARSGADAAMLDTAIKDGSRLFDHVPQDACAEFVRLAHASGRLAALAGSVKAADLGPLTRIGTDIVGVRGAVCEGGDRNAGRIQPHLVAAFRAEMDRHAREHAATAPATAPTAVVG</sequence>
<dbReference type="PIRSF" id="PIRSF015957">
    <property type="entry name" value="UCP015957"/>
    <property type="match status" value="1"/>
</dbReference>
<reference evidence="8" key="1">
    <citation type="submission" date="2019-08" db="EMBL/GenBank/DDBJ databases">
        <title>Complete genome sequence of a mangrove-derived Streptomyces xiamenensis.</title>
        <authorList>
            <person name="Xu J."/>
        </authorList>
    </citation>
    <scope>NUCLEOTIDE SEQUENCE</scope>
    <source>
        <strain evidence="8">318</strain>
    </source>
</reference>